<keyword evidence="1" id="KW-0694">RNA-binding</keyword>
<dbReference type="GO" id="GO:0001522">
    <property type="term" value="P:pseudouridine synthesis"/>
    <property type="evidence" value="ECO:0007669"/>
    <property type="project" value="InterPro"/>
</dbReference>
<comment type="similarity">
    <text evidence="1">Belongs to the GAR1 family.</text>
</comment>
<dbReference type="GO" id="GO:0003723">
    <property type="term" value="F:RNA binding"/>
    <property type="evidence" value="ECO:0007669"/>
    <property type="project" value="UniProtKB-KW"/>
</dbReference>
<comment type="subunit">
    <text evidence="1">Component of the small nucleolar ribonucleoprotein particles containing H/ACA-type snoRNAs (H/ACA snoRNPs).</text>
</comment>
<feature type="compositionally biased region" description="Low complexity" evidence="2">
    <location>
        <begin position="153"/>
        <end position="186"/>
    </location>
</feature>
<dbReference type="RefSeq" id="XP_014564518.1">
    <property type="nucleotide sequence ID" value="XM_014709032.1"/>
</dbReference>
<dbReference type="InterPro" id="IPR009000">
    <property type="entry name" value="Transl_B-barrel_sf"/>
</dbReference>
<dbReference type="GeneID" id="26260973"/>
<dbReference type="GO" id="GO:1990904">
    <property type="term" value="C:ribonucleoprotein complex"/>
    <property type="evidence" value="ECO:0007669"/>
    <property type="project" value="UniProtKB-KW"/>
</dbReference>
<dbReference type="GO" id="GO:0006364">
    <property type="term" value="P:rRNA processing"/>
    <property type="evidence" value="ECO:0007669"/>
    <property type="project" value="UniProtKB-KW"/>
</dbReference>
<dbReference type="Pfam" id="PF04410">
    <property type="entry name" value="Gar1"/>
    <property type="match status" value="1"/>
</dbReference>
<comment type="function">
    <text evidence="1">Required for ribosome biogenesis. Part of a complex which catalyzes pseudouridylation of rRNA. This involves the isomerization of uridine such that the ribose is subsequently attached to C5, instead of the normal N1. Pseudouridine ("psi") residues may serve to stabilize the conformation of rRNAs.</text>
</comment>
<dbReference type="HOGENOM" id="CLU_122030_0_0_1"/>
<dbReference type="Gene3D" id="2.40.10.230">
    <property type="entry name" value="Probable tRNA pseudouridine synthase domain"/>
    <property type="match status" value="1"/>
</dbReference>
<keyword evidence="1" id="KW-0687">Ribonucleoprotein</keyword>
<dbReference type="AlphaFoldDB" id="A0A0B2UHC5"/>
<comment type="caution">
    <text evidence="3">The sequence shown here is derived from an EMBL/GenBank/DDBJ whole genome shotgun (WGS) entry which is preliminary data.</text>
</comment>
<comment type="subcellular location">
    <subcellularLocation>
        <location evidence="1">Nucleus</location>
        <location evidence="1">Nucleolus</location>
    </subcellularLocation>
</comment>
<evidence type="ECO:0000256" key="1">
    <source>
        <dbReference type="RuleBase" id="RU364004"/>
    </source>
</evidence>
<accession>A0A0B2UHC5</accession>
<dbReference type="STRING" id="1354746.A0A0B2UHC5"/>
<dbReference type="InterPro" id="IPR007504">
    <property type="entry name" value="H/ACA_rnp_Gar1/Naf1"/>
</dbReference>
<keyword evidence="4" id="KW-1185">Reference proteome</keyword>
<reference evidence="3 4" key="1">
    <citation type="journal article" date="2014" name="MBio">
        <title>The Ordospora colligata genome; evolution of extreme reduction in microsporidia and host-to-parasite horizontal gene transfer.</title>
        <authorList>
            <person name="Pombert J.-F."/>
            <person name="Haag K.L."/>
            <person name="Beidas S."/>
            <person name="Ebert D."/>
            <person name="Keeling P.J."/>
        </authorList>
    </citation>
    <scope>NUCLEOTIDE SEQUENCE [LARGE SCALE GENOMIC DNA]</scope>
    <source>
        <strain evidence="3 4">OC4</strain>
    </source>
</reference>
<keyword evidence="1" id="KW-0539">Nucleus</keyword>
<dbReference type="Proteomes" id="UP000031056">
    <property type="component" value="Unassembled WGS sequence"/>
</dbReference>
<feature type="region of interest" description="Disordered" evidence="2">
    <location>
        <begin position="100"/>
        <end position="192"/>
    </location>
</feature>
<evidence type="ECO:0000313" key="4">
    <source>
        <dbReference type="Proteomes" id="UP000031056"/>
    </source>
</evidence>
<dbReference type="EMBL" id="JOKQ01000001">
    <property type="protein sequence ID" value="KHN70476.1"/>
    <property type="molecule type" value="Genomic_DNA"/>
</dbReference>
<dbReference type="GO" id="GO:0005730">
    <property type="term" value="C:nucleolus"/>
    <property type="evidence" value="ECO:0007669"/>
    <property type="project" value="UniProtKB-SubCell"/>
</dbReference>
<proteinExistence type="inferred from homology"/>
<keyword evidence="1" id="KW-0690">Ribosome biogenesis</keyword>
<feature type="compositionally biased region" description="Basic and acidic residues" evidence="2">
    <location>
        <begin position="100"/>
        <end position="152"/>
    </location>
</feature>
<dbReference type="SUPFAM" id="SSF50447">
    <property type="entry name" value="Translation proteins"/>
    <property type="match status" value="1"/>
</dbReference>
<gene>
    <name evidence="3" type="ORF">M896_011300</name>
</gene>
<dbReference type="FunCoup" id="A0A0B2UHC5">
    <property type="interactions" value="154"/>
</dbReference>
<keyword evidence="1" id="KW-0698">rRNA processing</keyword>
<evidence type="ECO:0000256" key="2">
    <source>
        <dbReference type="SAM" id="MobiDB-lite"/>
    </source>
</evidence>
<dbReference type="InterPro" id="IPR038664">
    <property type="entry name" value="Gar1/Naf1_Cbf5-bd_sf"/>
</dbReference>
<protein>
    <recommendedName>
        <fullName evidence="1">H/ACA ribonucleoprotein complex subunit</fullName>
    </recommendedName>
</protein>
<dbReference type="OrthoDB" id="2187159at2759"/>
<name>A0A0B2UHC5_9MICR</name>
<sequence length="192" mass="21672">MARDPKGKRQVSTETTELGKVLYVCQEQLVLKLIAKDIPYPNSSVLDGSSKVIGKVDEVLGRMDDVHVTVTLSVAEQTNRTGQVLLAYADKFIAKQRFAARSEVEKKKEERDTMKAKSKRNGMERSREANTSKGSGERKPDGGWNSNKKDFRSNNNRNNNNNNRSNGNASSNNRNNNKKFTNNQNKRQSRPR</sequence>
<evidence type="ECO:0000313" key="3">
    <source>
        <dbReference type="EMBL" id="KHN70476.1"/>
    </source>
</evidence>
<dbReference type="InParanoid" id="A0A0B2UHC5"/>
<dbReference type="VEuPathDB" id="MicrosporidiaDB:M896_011300"/>
<organism evidence="3 4">
    <name type="scientific">Ordospora colligata OC4</name>
    <dbReference type="NCBI Taxonomy" id="1354746"/>
    <lineage>
        <taxon>Eukaryota</taxon>
        <taxon>Fungi</taxon>
        <taxon>Fungi incertae sedis</taxon>
        <taxon>Microsporidia</taxon>
        <taxon>Ordosporidae</taxon>
        <taxon>Ordospora</taxon>
    </lineage>
</organism>